<feature type="region of interest" description="Disordered" evidence="1">
    <location>
        <begin position="39"/>
        <end position="65"/>
    </location>
</feature>
<protein>
    <submittedName>
        <fullName evidence="3">S-4TM family putative pore-forming effector</fullName>
    </submittedName>
</protein>
<keyword evidence="4" id="KW-1185">Reference proteome</keyword>
<keyword evidence="2" id="KW-0472">Membrane</keyword>
<keyword evidence="2" id="KW-1133">Transmembrane helix</keyword>
<evidence type="ECO:0000256" key="2">
    <source>
        <dbReference type="SAM" id="Phobius"/>
    </source>
</evidence>
<gene>
    <name evidence="3" type="ORF">ACFPUY_39860</name>
</gene>
<feature type="transmembrane region" description="Helical" evidence="2">
    <location>
        <begin position="96"/>
        <end position="117"/>
    </location>
</feature>
<dbReference type="Proteomes" id="UP001596096">
    <property type="component" value="Unassembled WGS sequence"/>
</dbReference>
<organism evidence="3 4">
    <name type="scientific">Nonomuraea harbinensis</name>
    <dbReference type="NCBI Taxonomy" id="1286938"/>
    <lineage>
        <taxon>Bacteria</taxon>
        <taxon>Bacillati</taxon>
        <taxon>Actinomycetota</taxon>
        <taxon>Actinomycetes</taxon>
        <taxon>Streptosporangiales</taxon>
        <taxon>Streptosporangiaceae</taxon>
        <taxon>Nonomuraea</taxon>
    </lineage>
</organism>
<feature type="transmembrane region" description="Helical" evidence="2">
    <location>
        <begin position="233"/>
        <end position="254"/>
    </location>
</feature>
<feature type="transmembrane region" description="Helical" evidence="2">
    <location>
        <begin position="123"/>
        <end position="145"/>
    </location>
</feature>
<evidence type="ECO:0000313" key="3">
    <source>
        <dbReference type="EMBL" id="MFC5821283.1"/>
    </source>
</evidence>
<accession>A0ABW1C9P5</accession>
<dbReference type="Pfam" id="PF18159">
    <property type="entry name" value="S_4TM"/>
    <property type="match status" value="1"/>
</dbReference>
<proteinExistence type="predicted"/>
<sequence length="369" mass="41503">MGRRHGRPERLRTGESGHALVTWKRLAGCRQWAHACSTPRRIRRSDGRMTRSSASPQNPPRGVPARAIDQRQLDQDMVRLQRAAAASHQRGQLAEALRAVMAAAMAAGGVVTTLTGIGRTPVAIVGFLWFLISVIPLRLVVASLANQGALLQEMFDTALFHLPWRGAVAGEPIADPDVSRLARKLKPGSTKDRRVTDGWYDPTDRVHHPYDVLIAQEQNLAWDARLRRRYGRLVLAAAIVWCVIGVLAGIVAGVTMTDVVVSYFVPSLAAYQLALETWYSQERLATERERLLKLVTAELRKARPGKIDEAEWRRLRELARDIQDGILRTRQDISRVPEWFYRHYRGNDERDFADTAEGHRRRLAEPASP</sequence>
<comment type="caution">
    <text evidence="3">The sequence shown here is derived from an EMBL/GenBank/DDBJ whole genome shotgun (WGS) entry which is preliminary data.</text>
</comment>
<evidence type="ECO:0000256" key="1">
    <source>
        <dbReference type="SAM" id="MobiDB-lite"/>
    </source>
</evidence>
<dbReference type="EMBL" id="JBHSNW010000032">
    <property type="protein sequence ID" value="MFC5821283.1"/>
    <property type="molecule type" value="Genomic_DNA"/>
</dbReference>
<keyword evidence="2" id="KW-0812">Transmembrane</keyword>
<name>A0ABW1C9P5_9ACTN</name>
<dbReference type="InterPro" id="IPR049920">
    <property type="entry name" value="IK1_05631-like"/>
</dbReference>
<evidence type="ECO:0000313" key="4">
    <source>
        <dbReference type="Proteomes" id="UP001596096"/>
    </source>
</evidence>
<reference evidence="4" key="1">
    <citation type="journal article" date="2019" name="Int. J. Syst. Evol. Microbiol.">
        <title>The Global Catalogue of Microorganisms (GCM) 10K type strain sequencing project: providing services to taxonomists for standard genome sequencing and annotation.</title>
        <authorList>
            <consortium name="The Broad Institute Genomics Platform"/>
            <consortium name="The Broad Institute Genome Sequencing Center for Infectious Disease"/>
            <person name="Wu L."/>
            <person name="Ma J."/>
        </authorList>
    </citation>
    <scope>NUCLEOTIDE SEQUENCE [LARGE SCALE GENOMIC DNA]</scope>
    <source>
        <strain evidence="4">CGMCC 4.7106</strain>
    </source>
</reference>